<reference evidence="5" key="1">
    <citation type="submission" date="2020-08" db="EMBL/GenBank/DDBJ databases">
        <title>Genome public.</title>
        <authorList>
            <person name="Liu C."/>
            <person name="Sun Q."/>
        </authorList>
    </citation>
    <scope>NUCLEOTIDE SEQUENCE</scope>
    <source>
        <strain evidence="5">NSJ-52</strain>
    </source>
</reference>
<proteinExistence type="inferred from homology"/>
<gene>
    <name evidence="5" type="ORF">H8S62_17405</name>
</gene>
<evidence type="ECO:0000256" key="1">
    <source>
        <dbReference type="ARBA" id="ARBA00005278"/>
    </source>
</evidence>
<dbReference type="InterPro" id="IPR050768">
    <property type="entry name" value="UPF0353/GerABKA_families"/>
</dbReference>
<feature type="transmembrane region" description="Helical" evidence="4">
    <location>
        <begin position="304"/>
        <end position="326"/>
    </location>
</feature>
<dbReference type="GO" id="GO:0009847">
    <property type="term" value="P:spore germination"/>
    <property type="evidence" value="ECO:0007669"/>
    <property type="project" value="InterPro"/>
</dbReference>
<comment type="similarity">
    <text evidence="1">Belongs to the GerABKA family.</text>
</comment>
<keyword evidence="6" id="KW-1185">Reference proteome</keyword>
<dbReference type="Pfam" id="PF03323">
    <property type="entry name" value="GerA"/>
    <property type="match status" value="1"/>
</dbReference>
<feature type="transmembrane region" description="Helical" evidence="4">
    <location>
        <begin position="346"/>
        <end position="364"/>
    </location>
</feature>
<protein>
    <submittedName>
        <fullName evidence="5">Spore germination protein</fullName>
    </submittedName>
</protein>
<comment type="caution">
    <text evidence="5">The sequence shown here is derived from an EMBL/GenBank/DDBJ whole genome shotgun (WGS) entry which is preliminary data.</text>
</comment>
<dbReference type="RefSeq" id="WP_186920404.1">
    <property type="nucleotide sequence ID" value="NZ_JACOPQ010000022.1"/>
</dbReference>
<evidence type="ECO:0000313" key="5">
    <source>
        <dbReference type="EMBL" id="MBC5738789.1"/>
    </source>
</evidence>
<sequence length="505" mass="55437">MGFFGRKKEQVPPHPRQEPRIDLPLTLESLKRVFQDCVDFSFREIDLAGDLNKRVAAVFVGGMVKMERASDYILRPIAQDEALRETDLHTAFRRMAGGALYNLTVDERKTTDEAVSDLIAGNLLLLFPGEKTVLSFNVGTEEKRSISPPENEPAIKGSRDSFVENLRTNTSLVRRHLRAPELRIKEQIVGRQSLTPVDILYLDGIADPDTVRQVEERIRNIDIDALLATGNLEEYIIDDLHTAFPMVAHTERPDRFCAGLAGGRVGILMEGLPLGYLAPGTVGQFFRAPQDKSNNWMLASVLTVLRYLCVFATLLLPAFYIAVVTFHQEMIPTRLALSIIAAKRDVPFTTVFEVILMLIAFEILQEAGLRLPPSIGQTVSIIGGLVVGTAAVEAKIISPAVLIVVAAAGIAGYTMPSQEFAGALRIWRFILAVLASVAGLFGMIMGAAALVIHLSRLESFGVAYLTPFAANGGEQVEGRTVIRQPLPADKLRTAGLKTGNRRRQK</sequence>
<keyword evidence="4" id="KW-1133">Transmembrane helix</keyword>
<accession>A0A8J6JNY9</accession>
<evidence type="ECO:0000256" key="2">
    <source>
        <dbReference type="ARBA" id="ARBA00023136"/>
    </source>
</evidence>
<dbReference type="PANTHER" id="PTHR22550:SF5">
    <property type="entry name" value="LEUCINE ZIPPER PROTEIN 4"/>
    <property type="match status" value="1"/>
</dbReference>
<organism evidence="5 6">
    <name type="scientific">Lawsonibacter faecis</name>
    <dbReference type="NCBI Taxonomy" id="2763052"/>
    <lineage>
        <taxon>Bacteria</taxon>
        <taxon>Bacillati</taxon>
        <taxon>Bacillota</taxon>
        <taxon>Clostridia</taxon>
        <taxon>Eubacteriales</taxon>
        <taxon>Oscillospiraceae</taxon>
        <taxon>Lawsonibacter</taxon>
    </lineage>
</organism>
<keyword evidence="4" id="KW-0812">Transmembrane</keyword>
<dbReference type="PIRSF" id="PIRSF005690">
    <property type="entry name" value="GerBA"/>
    <property type="match status" value="1"/>
</dbReference>
<dbReference type="GO" id="GO:0016020">
    <property type="term" value="C:membrane"/>
    <property type="evidence" value="ECO:0007669"/>
    <property type="project" value="InterPro"/>
</dbReference>
<keyword evidence="2 4" id="KW-0472">Membrane</keyword>
<feature type="transmembrane region" description="Helical" evidence="4">
    <location>
        <begin position="371"/>
        <end position="390"/>
    </location>
</feature>
<dbReference type="PANTHER" id="PTHR22550">
    <property type="entry name" value="SPORE GERMINATION PROTEIN"/>
    <property type="match status" value="1"/>
</dbReference>
<dbReference type="InterPro" id="IPR004995">
    <property type="entry name" value="Spore_Ger"/>
</dbReference>
<evidence type="ECO:0000313" key="6">
    <source>
        <dbReference type="Proteomes" id="UP000607645"/>
    </source>
</evidence>
<evidence type="ECO:0000256" key="3">
    <source>
        <dbReference type="SAM" id="MobiDB-lite"/>
    </source>
</evidence>
<evidence type="ECO:0000256" key="4">
    <source>
        <dbReference type="SAM" id="Phobius"/>
    </source>
</evidence>
<feature type="transmembrane region" description="Helical" evidence="4">
    <location>
        <begin position="426"/>
        <end position="452"/>
    </location>
</feature>
<feature type="region of interest" description="Disordered" evidence="3">
    <location>
        <begin position="1"/>
        <end position="20"/>
    </location>
</feature>
<name>A0A8J6JNY9_9FIRM</name>
<dbReference type="AlphaFoldDB" id="A0A8J6JNY9"/>
<dbReference type="Proteomes" id="UP000607645">
    <property type="component" value="Unassembled WGS sequence"/>
</dbReference>
<feature type="transmembrane region" description="Helical" evidence="4">
    <location>
        <begin position="396"/>
        <end position="414"/>
    </location>
</feature>
<dbReference type="EMBL" id="JACOPQ010000022">
    <property type="protein sequence ID" value="MBC5738789.1"/>
    <property type="molecule type" value="Genomic_DNA"/>
</dbReference>